<evidence type="ECO:0000313" key="2">
    <source>
        <dbReference type="Proteomes" id="UP000002964"/>
    </source>
</evidence>
<gene>
    <name evidence="1" type="ORF">Thi970DRAFT_04440</name>
</gene>
<dbReference type="Proteomes" id="UP000002964">
    <property type="component" value="Unassembled WGS sequence"/>
</dbReference>
<evidence type="ECO:0000313" key="1">
    <source>
        <dbReference type="EMBL" id="EIC20783.1"/>
    </source>
</evidence>
<dbReference type="EMBL" id="JH603170">
    <property type="protein sequence ID" value="EIC20783.1"/>
    <property type="molecule type" value="Genomic_DNA"/>
</dbReference>
<dbReference type="AlphaFoldDB" id="H8Z6R7"/>
<reference evidence="1 2" key="2">
    <citation type="submission" date="2011-11" db="EMBL/GenBank/DDBJ databases">
        <authorList>
            <consortium name="US DOE Joint Genome Institute"/>
            <person name="Lucas S."/>
            <person name="Han J."/>
            <person name="Lapidus A."/>
            <person name="Cheng J.-F."/>
            <person name="Goodwin L."/>
            <person name="Pitluck S."/>
            <person name="Peters L."/>
            <person name="Ovchinnikova G."/>
            <person name="Zhang X."/>
            <person name="Detter J.C."/>
            <person name="Han C."/>
            <person name="Tapia R."/>
            <person name="Land M."/>
            <person name="Hauser L."/>
            <person name="Kyrpides N."/>
            <person name="Ivanova N."/>
            <person name="Pagani I."/>
            <person name="Vogl K."/>
            <person name="Liu Z."/>
            <person name="Overmann J."/>
            <person name="Frigaard N.-U."/>
            <person name="Bryant D."/>
            <person name="Woyke T."/>
        </authorList>
    </citation>
    <scope>NUCLEOTIDE SEQUENCE [LARGE SCALE GENOMIC DNA]</scope>
    <source>
        <strain evidence="1 2">970</strain>
    </source>
</reference>
<proteinExistence type="predicted"/>
<accession>H8Z6R7</accession>
<reference evidence="2" key="1">
    <citation type="submission" date="2011-06" db="EMBL/GenBank/DDBJ databases">
        <authorList>
            <consortium name="US DOE Joint Genome Institute (JGI-PGF)"/>
            <person name="Lucas S."/>
            <person name="Han J."/>
            <person name="Lapidus A."/>
            <person name="Cheng J.-F."/>
            <person name="Goodwin L."/>
            <person name="Pitluck S."/>
            <person name="Peters L."/>
            <person name="Land M.L."/>
            <person name="Hauser L."/>
            <person name="Vogl K."/>
            <person name="Liu Z."/>
            <person name="Overmann J."/>
            <person name="Frigaard N.-U."/>
            <person name="Bryant D.A."/>
            <person name="Woyke T.J."/>
        </authorList>
    </citation>
    <scope>NUCLEOTIDE SEQUENCE [LARGE SCALE GENOMIC DNA]</scope>
    <source>
        <strain evidence="2">970</strain>
    </source>
</reference>
<keyword evidence="2" id="KW-1185">Reference proteome</keyword>
<dbReference type="HOGENOM" id="CLU_1569963_0_0_6"/>
<organism evidence="1 2">
    <name type="scientific">Thiorhodovibrio frisius</name>
    <dbReference type="NCBI Taxonomy" id="631362"/>
    <lineage>
        <taxon>Bacteria</taxon>
        <taxon>Pseudomonadati</taxon>
        <taxon>Pseudomonadota</taxon>
        <taxon>Gammaproteobacteria</taxon>
        <taxon>Chromatiales</taxon>
        <taxon>Chromatiaceae</taxon>
        <taxon>Thiorhodovibrio</taxon>
    </lineage>
</organism>
<name>H8Z6R7_9GAMM</name>
<sequence>MRTPVLMPVYSLLFLVLFFSFFSSISFALDAANSDSLERSFHLIEEALGTTPAEAQQAHGPPIDTNVTTLEIEDFAAPVTRTELIYSDGALVYDRVGDEEVLFSADFRGDNKHIGEITLGQNADDIERALGPPHAVRNWVWTYHDGMRRIHIGFDIEGRANRLTYERDWF</sequence>
<protein>
    <submittedName>
        <fullName evidence="1">Uncharacterized protein</fullName>
    </submittedName>
</protein>
<dbReference type="RefSeq" id="WP_009151186.1">
    <property type="nucleotide sequence ID" value="NZ_CP121471.1"/>
</dbReference>